<reference evidence="3" key="1">
    <citation type="submission" date="2025-08" db="UniProtKB">
        <authorList>
            <consortium name="RefSeq"/>
        </authorList>
    </citation>
    <scope>IDENTIFICATION</scope>
</reference>
<organism evidence="2 3">
    <name type="scientific">Diaphorina citri</name>
    <name type="common">Asian citrus psyllid</name>
    <dbReference type="NCBI Taxonomy" id="121845"/>
    <lineage>
        <taxon>Eukaryota</taxon>
        <taxon>Metazoa</taxon>
        <taxon>Ecdysozoa</taxon>
        <taxon>Arthropoda</taxon>
        <taxon>Hexapoda</taxon>
        <taxon>Insecta</taxon>
        <taxon>Pterygota</taxon>
        <taxon>Neoptera</taxon>
        <taxon>Paraneoptera</taxon>
        <taxon>Hemiptera</taxon>
        <taxon>Sternorrhyncha</taxon>
        <taxon>Psylloidea</taxon>
        <taxon>Psyllidae</taxon>
        <taxon>Diaphorininae</taxon>
        <taxon>Diaphorina</taxon>
    </lineage>
</organism>
<evidence type="ECO:0000256" key="1">
    <source>
        <dbReference type="SAM" id="MobiDB-lite"/>
    </source>
</evidence>
<evidence type="ECO:0000313" key="3">
    <source>
        <dbReference type="RefSeq" id="XP_026684888.1"/>
    </source>
</evidence>
<sequence>MAETEDDQWLYGDQAGQNTGDPNTTEPSQPDSKEQSSFSELPAFSDIAQNPDVSMNEENGDKEDGEEDDDSESDDDDDNVNIVIGDISNTPTPKYSHPMGHVPPSIGIKRGTIIQPTLDKGLKVRQDIGTGEAQQIFPPKTAQVQSIQGLMKSGSKNVDIVFEVVLRGSDMTLLKMITKAVFVELVKVIVK</sequence>
<feature type="compositionally biased region" description="Acidic residues" evidence="1">
    <location>
        <begin position="58"/>
        <end position="79"/>
    </location>
</feature>
<proteinExistence type="predicted"/>
<dbReference type="PaxDb" id="121845-A0A3Q0JD62"/>
<dbReference type="AlphaFoldDB" id="A0A3Q0JD62"/>
<gene>
    <name evidence="3" type="primary">LOC103516796</name>
</gene>
<accession>A0A3Q0JD62</accession>
<dbReference type="KEGG" id="dci:103516796"/>
<keyword evidence="2" id="KW-1185">Reference proteome</keyword>
<evidence type="ECO:0000313" key="2">
    <source>
        <dbReference type="Proteomes" id="UP000079169"/>
    </source>
</evidence>
<name>A0A3Q0JD62_DIACI</name>
<dbReference type="Proteomes" id="UP000079169">
    <property type="component" value="Unplaced"/>
</dbReference>
<dbReference type="GeneID" id="103516796"/>
<dbReference type="RefSeq" id="XP_026684888.1">
    <property type="nucleotide sequence ID" value="XM_026829087.1"/>
</dbReference>
<protein>
    <submittedName>
        <fullName evidence="3">Pre-mRNA 3'-end-processing factor FIP1</fullName>
    </submittedName>
</protein>
<feature type="region of interest" description="Disordered" evidence="1">
    <location>
        <begin position="1"/>
        <end position="81"/>
    </location>
</feature>
<feature type="compositionally biased region" description="Polar residues" evidence="1">
    <location>
        <begin position="15"/>
        <end position="39"/>
    </location>
</feature>